<keyword evidence="9" id="KW-1185">Reference proteome</keyword>
<comment type="subcellular location">
    <subcellularLocation>
        <location evidence="1">Mitochondrion</location>
    </subcellularLocation>
</comment>
<reference evidence="8 9" key="1">
    <citation type="journal article" date="2013" name="PLoS Genet.">
        <title>Plant-symbiotic fungi as chemical engineers: Multi-genome analysis of the Clavicipitaceae reveals dynamics of alkaloid loci.</title>
        <authorList>
            <person name="Schardl C.L."/>
            <person name="Young C.A."/>
            <person name="Hesse U."/>
            <person name="Amyotte S.G."/>
            <person name="Andreeva K."/>
            <person name="Calie P.J."/>
            <person name="Fleetwood D.J."/>
            <person name="Haws D.C."/>
            <person name="Moore N."/>
            <person name="Oeser B."/>
            <person name="Panaccione D.G."/>
            <person name="Schweri K.K."/>
            <person name="Voisey C.R."/>
            <person name="Farman M.L."/>
            <person name="Jaromczyk J.W."/>
            <person name="Roe B.A."/>
            <person name="O'Sullivan D.M."/>
            <person name="Scott B."/>
            <person name="Tudzynski P."/>
            <person name="An Z."/>
            <person name="Arnaoudova E.G."/>
            <person name="Bullock C.T."/>
            <person name="Charlton N.D."/>
            <person name="Chen L."/>
            <person name="Cox M."/>
            <person name="Dinkins R.D."/>
            <person name="Florea S."/>
            <person name="Glenn A.E."/>
            <person name="Gordon A."/>
            <person name="Gueldener U."/>
            <person name="Harris D.R."/>
            <person name="Hollin W."/>
            <person name="Jaromczyk J."/>
            <person name="Johnson R.D."/>
            <person name="Khan A.K."/>
            <person name="Leistner E."/>
            <person name="Leuchtmann A."/>
            <person name="Li C."/>
            <person name="Liu J."/>
            <person name="Liu J."/>
            <person name="Liu M."/>
            <person name="Mace W."/>
            <person name="Machado C."/>
            <person name="Nagabhyru P."/>
            <person name="Pan J."/>
            <person name="Schmid J."/>
            <person name="Sugawara K."/>
            <person name="Steiner U."/>
            <person name="Takach J.E."/>
            <person name="Tanaka E."/>
            <person name="Webb J.S."/>
            <person name="Wilson E.V."/>
            <person name="Wiseman J.L."/>
            <person name="Yoshida R."/>
            <person name="Zeng Z."/>
        </authorList>
    </citation>
    <scope>NUCLEOTIDE SEQUENCE [LARGE SCALE GENOMIC DNA]</scope>
    <source>
        <strain evidence="8 9">20.1</strain>
    </source>
</reference>
<evidence type="ECO:0000259" key="7">
    <source>
        <dbReference type="PROSITE" id="PS50878"/>
    </source>
</evidence>
<evidence type="ECO:0000313" key="9">
    <source>
        <dbReference type="Proteomes" id="UP000016801"/>
    </source>
</evidence>
<protein>
    <recommendedName>
        <fullName evidence="7">Reverse transcriptase domain-containing protein</fullName>
    </recommendedName>
</protein>
<proteinExistence type="predicted"/>
<evidence type="ECO:0000256" key="6">
    <source>
        <dbReference type="ARBA" id="ARBA00023128"/>
    </source>
</evidence>
<dbReference type="CDD" id="cd00303">
    <property type="entry name" value="retropepsin_like"/>
    <property type="match status" value="1"/>
</dbReference>
<dbReference type="HOGENOM" id="CLU_000384_33_4_1"/>
<keyword evidence="5" id="KW-0255">Endonuclease</keyword>
<sequence>MEASPFLLPVLCNDTMFFTAQVDNGCDSFAAVSEKLVQRLGLQRVALPRPRQVHTAVDAPQRPSGKSRTPAHINHLVRFKADVDGWMFPVVAYVIPGLTRDCILGTPWLARNDVDIQAAKQQLVVRSRGNLVVRAMEDRKTDTPTLGMLGSVYAAFVRRAAKGGTHVRLMATSLREINTVLATSSDASETDDIASKLPGELQDFADLFEKENANALPPHRGKADHHIRLRKGPDGAAPELPWAPLYNMPREQLLEIRKQIVDLMDKGWIRASSSSAAAPVLLIKKAGGGWRFCVDYRALNKVTDQDRYPLPLIKETLRSLAAARWFTKLDVRAAFHRLRMAEGDEHLTAFRTRFGLFEWLVCPFGLAGVPATFQRYINSALGSALGDFATAYLDDVLIYTGGSKKDHMAKVREVLGRLRAAGLHLDIKKCEFGVKEVKYLGFVVEAGRAVRPGPVKIAAIREWEPPTRVKGVRSFLGFANFYREFIPHFSDLAGPLLALTKKGAVFTWSEECAAAFERLKTAFMSYPVLA</sequence>
<dbReference type="VEuPathDB" id="FungiDB:CPUR_06054"/>
<dbReference type="GO" id="GO:0016779">
    <property type="term" value="F:nucleotidyltransferase activity"/>
    <property type="evidence" value="ECO:0007669"/>
    <property type="project" value="UniProtKB-KW"/>
</dbReference>
<dbReference type="eggNOG" id="KOG0017">
    <property type="taxonomic scope" value="Eukaryota"/>
</dbReference>
<dbReference type="CDD" id="cd01647">
    <property type="entry name" value="RT_LTR"/>
    <property type="match status" value="1"/>
</dbReference>
<keyword evidence="6" id="KW-0496">Mitochondrion</keyword>
<evidence type="ECO:0000256" key="4">
    <source>
        <dbReference type="ARBA" id="ARBA00022722"/>
    </source>
</evidence>
<dbReference type="OrthoDB" id="5152741at2759"/>
<evidence type="ECO:0000256" key="3">
    <source>
        <dbReference type="ARBA" id="ARBA00022695"/>
    </source>
</evidence>
<feature type="domain" description="Reverse transcriptase" evidence="7">
    <location>
        <begin position="264"/>
        <end position="444"/>
    </location>
</feature>
<dbReference type="InterPro" id="IPR050951">
    <property type="entry name" value="Retrovirus_Pol_polyprotein"/>
</dbReference>
<keyword evidence="4" id="KW-0540">Nuclease</keyword>
<keyword evidence="2" id="KW-0808">Transferase</keyword>
<dbReference type="EMBL" id="CAGA01000038">
    <property type="protein sequence ID" value="CCE32194.1"/>
    <property type="molecule type" value="Genomic_DNA"/>
</dbReference>
<evidence type="ECO:0000256" key="5">
    <source>
        <dbReference type="ARBA" id="ARBA00022759"/>
    </source>
</evidence>
<dbReference type="Proteomes" id="UP000016801">
    <property type="component" value="Unassembled WGS sequence"/>
</dbReference>
<evidence type="ECO:0000313" key="8">
    <source>
        <dbReference type="EMBL" id="CCE32194.1"/>
    </source>
</evidence>
<dbReference type="GO" id="GO:0005739">
    <property type="term" value="C:mitochondrion"/>
    <property type="evidence" value="ECO:0007669"/>
    <property type="project" value="UniProtKB-SubCell"/>
</dbReference>
<organism evidence="8 9">
    <name type="scientific">Claviceps purpurea (strain 20.1)</name>
    <name type="common">Ergot fungus</name>
    <name type="synonym">Sphacelia segetum</name>
    <dbReference type="NCBI Taxonomy" id="1111077"/>
    <lineage>
        <taxon>Eukaryota</taxon>
        <taxon>Fungi</taxon>
        <taxon>Dikarya</taxon>
        <taxon>Ascomycota</taxon>
        <taxon>Pezizomycotina</taxon>
        <taxon>Sordariomycetes</taxon>
        <taxon>Hypocreomycetidae</taxon>
        <taxon>Hypocreales</taxon>
        <taxon>Clavicipitaceae</taxon>
        <taxon>Claviceps</taxon>
    </lineage>
</organism>
<dbReference type="InterPro" id="IPR021109">
    <property type="entry name" value="Peptidase_aspartic_dom_sf"/>
</dbReference>
<dbReference type="STRING" id="1111077.M1WGY1"/>
<gene>
    <name evidence="8" type="ORF">CPUR_06054</name>
</gene>
<dbReference type="SUPFAM" id="SSF56672">
    <property type="entry name" value="DNA/RNA polymerases"/>
    <property type="match status" value="1"/>
</dbReference>
<dbReference type="InterPro" id="IPR043128">
    <property type="entry name" value="Rev_trsase/Diguanyl_cyclase"/>
</dbReference>
<dbReference type="Gene3D" id="2.40.70.10">
    <property type="entry name" value="Acid Proteases"/>
    <property type="match status" value="1"/>
</dbReference>
<evidence type="ECO:0000256" key="1">
    <source>
        <dbReference type="ARBA" id="ARBA00004173"/>
    </source>
</evidence>
<dbReference type="InterPro" id="IPR000477">
    <property type="entry name" value="RT_dom"/>
</dbReference>
<dbReference type="Gene3D" id="3.30.70.270">
    <property type="match status" value="2"/>
</dbReference>
<dbReference type="PANTHER" id="PTHR37984">
    <property type="entry name" value="PROTEIN CBG26694"/>
    <property type="match status" value="1"/>
</dbReference>
<keyword evidence="5" id="KW-0378">Hydrolase</keyword>
<dbReference type="GO" id="GO:0004519">
    <property type="term" value="F:endonuclease activity"/>
    <property type="evidence" value="ECO:0007669"/>
    <property type="project" value="UniProtKB-KW"/>
</dbReference>
<dbReference type="AlphaFoldDB" id="M1WGY1"/>
<dbReference type="PANTHER" id="PTHR37984:SF5">
    <property type="entry name" value="PROTEIN NYNRIN-LIKE"/>
    <property type="match status" value="1"/>
</dbReference>
<dbReference type="FunFam" id="3.30.70.270:FF:000063">
    <property type="entry name" value="Zinc knuckle domaincontaining protein"/>
    <property type="match status" value="1"/>
</dbReference>
<dbReference type="PROSITE" id="PS50878">
    <property type="entry name" value="RT_POL"/>
    <property type="match status" value="1"/>
</dbReference>
<accession>M1WGY1</accession>
<keyword evidence="3" id="KW-0548">Nucleotidyltransferase</keyword>
<evidence type="ECO:0000256" key="2">
    <source>
        <dbReference type="ARBA" id="ARBA00022679"/>
    </source>
</evidence>
<dbReference type="InterPro" id="IPR043502">
    <property type="entry name" value="DNA/RNA_pol_sf"/>
</dbReference>
<comment type="caution">
    <text evidence="8">The sequence shown here is derived from an EMBL/GenBank/DDBJ whole genome shotgun (WGS) entry which is preliminary data.</text>
</comment>
<name>M1WGY1_CLAP2</name>
<dbReference type="Pfam" id="PF00078">
    <property type="entry name" value="RVT_1"/>
    <property type="match status" value="1"/>
</dbReference>
<dbReference type="Gene3D" id="3.10.10.10">
    <property type="entry name" value="HIV Type 1 Reverse Transcriptase, subunit A, domain 1"/>
    <property type="match status" value="1"/>
</dbReference>